<protein>
    <submittedName>
        <fullName evidence="1">Uncharacterized protein</fullName>
    </submittedName>
</protein>
<dbReference type="RefSeq" id="WP_123744414.1">
    <property type="nucleotide sequence ID" value="NZ_RJKM01000001.1"/>
</dbReference>
<dbReference type="OrthoDB" id="3543368at2"/>
<sequence>MSRWDPEGLLALGAPADEYGPEADSFAALLGQGVTITPEVVRQVWERWFGPGSTFVRSSSPAALADFAGALDQAAAEAQV</sequence>
<dbReference type="Proteomes" id="UP000268727">
    <property type="component" value="Unassembled WGS sequence"/>
</dbReference>
<evidence type="ECO:0000313" key="2">
    <source>
        <dbReference type="Proteomes" id="UP000268727"/>
    </source>
</evidence>
<organism evidence="1 2">
    <name type="scientific">Saccharothrix texasensis</name>
    <dbReference type="NCBI Taxonomy" id="103734"/>
    <lineage>
        <taxon>Bacteria</taxon>
        <taxon>Bacillati</taxon>
        <taxon>Actinomycetota</taxon>
        <taxon>Actinomycetes</taxon>
        <taxon>Pseudonocardiales</taxon>
        <taxon>Pseudonocardiaceae</taxon>
        <taxon>Saccharothrix</taxon>
    </lineage>
</organism>
<proteinExistence type="predicted"/>
<keyword evidence="2" id="KW-1185">Reference proteome</keyword>
<dbReference type="AlphaFoldDB" id="A0A3N1H8H6"/>
<comment type="caution">
    <text evidence="1">The sequence shown here is derived from an EMBL/GenBank/DDBJ whole genome shotgun (WGS) entry which is preliminary data.</text>
</comment>
<evidence type="ECO:0000313" key="1">
    <source>
        <dbReference type="EMBL" id="ROP38835.1"/>
    </source>
</evidence>
<name>A0A3N1H8H6_9PSEU</name>
<accession>A0A3N1H8H6</accession>
<reference evidence="1 2" key="1">
    <citation type="submission" date="2018-11" db="EMBL/GenBank/DDBJ databases">
        <title>Sequencing the genomes of 1000 actinobacteria strains.</title>
        <authorList>
            <person name="Klenk H.-P."/>
        </authorList>
    </citation>
    <scope>NUCLEOTIDE SEQUENCE [LARGE SCALE GENOMIC DNA]</scope>
    <source>
        <strain evidence="1 2">DSM 44231</strain>
    </source>
</reference>
<dbReference type="EMBL" id="RJKM01000001">
    <property type="protein sequence ID" value="ROP38835.1"/>
    <property type="molecule type" value="Genomic_DNA"/>
</dbReference>
<gene>
    <name evidence="1" type="ORF">EDD40_4200</name>
</gene>